<evidence type="ECO:0000313" key="2">
    <source>
        <dbReference type="Proteomes" id="UP000095287"/>
    </source>
</evidence>
<proteinExistence type="predicted"/>
<name>A0A1I7YZ44_9BILA</name>
<dbReference type="AlphaFoldDB" id="A0A1I7YZ44"/>
<sequence>MVETHSGELVTLLLGPNRKKLSKLGLARIVTKERKSSTSQRIVKHRQSTENNQKDVLPEVSEEIGLGKVVRGSRRRPTRESQNGGVRQSTKDRVVLTPKAIAPPVEIRAHLATGSRPHRSTKALPRFSATICFVESVKICDKEGSSCDKGDAQARFLQGPVILVPRSLKTRPNNTMGRLRRDEPIPGTLGNCLAAPLGMQKSAGPLLSPNKDPVQSLVPTCGPWAVILGL</sequence>
<protein>
    <submittedName>
        <fullName evidence="3">Uncharacterized protein</fullName>
    </submittedName>
</protein>
<keyword evidence="2" id="KW-1185">Reference proteome</keyword>
<reference evidence="3" key="1">
    <citation type="submission" date="2016-11" db="UniProtKB">
        <authorList>
            <consortium name="WormBaseParasite"/>
        </authorList>
    </citation>
    <scope>IDENTIFICATION</scope>
</reference>
<evidence type="ECO:0000313" key="3">
    <source>
        <dbReference type="WBParaSite" id="L893_g2115.t1"/>
    </source>
</evidence>
<dbReference type="Proteomes" id="UP000095287">
    <property type="component" value="Unplaced"/>
</dbReference>
<evidence type="ECO:0000256" key="1">
    <source>
        <dbReference type="SAM" id="MobiDB-lite"/>
    </source>
</evidence>
<accession>A0A1I7YZ44</accession>
<dbReference type="WBParaSite" id="L893_g2115.t1">
    <property type="protein sequence ID" value="L893_g2115.t1"/>
    <property type="gene ID" value="L893_g2115"/>
</dbReference>
<feature type="region of interest" description="Disordered" evidence="1">
    <location>
        <begin position="70"/>
        <end position="90"/>
    </location>
</feature>
<organism evidence="2 3">
    <name type="scientific">Steinernema glaseri</name>
    <dbReference type="NCBI Taxonomy" id="37863"/>
    <lineage>
        <taxon>Eukaryota</taxon>
        <taxon>Metazoa</taxon>
        <taxon>Ecdysozoa</taxon>
        <taxon>Nematoda</taxon>
        <taxon>Chromadorea</taxon>
        <taxon>Rhabditida</taxon>
        <taxon>Tylenchina</taxon>
        <taxon>Panagrolaimomorpha</taxon>
        <taxon>Strongyloidoidea</taxon>
        <taxon>Steinernematidae</taxon>
        <taxon>Steinernema</taxon>
    </lineage>
</organism>